<proteinExistence type="predicted"/>
<gene>
    <name evidence="1" type="primary">HaOG215691</name>
    <name evidence="1" type="ORF">B5X24_HaOG215691</name>
</gene>
<keyword evidence="2" id="KW-1185">Reference proteome</keyword>
<evidence type="ECO:0000313" key="1">
    <source>
        <dbReference type="EMBL" id="PZC70534.1"/>
    </source>
</evidence>
<dbReference type="AlphaFoldDB" id="A0A2W1B8I5"/>
<protein>
    <submittedName>
        <fullName evidence="1">Uncharacterized protein</fullName>
    </submittedName>
</protein>
<dbReference type="OrthoDB" id="10020990at2759"/>
<reference evidence="1 2" key="1">
    <citation type="journal article" date="2017" name="BMC Biol.">
        <title>Genomic innovations, transcriptional plasticity and gene loss underlying the evolution and divergence of two highly polyphagous and invasive Helicoverpa pest species.</title>
        <authorList>
            <person name="Pearce S.L."/>
            <person name="Clarke D.F."/>
            <person name="East P.D."/>
            <person name="Elfekih S."/>
            <person name="Gordon K.H."/>
            <person name="Jermiin L.S."/>
            <person name="McGaughran A."/>
            <person name="Oakeshott J.G."/>
            <person name="Papanikolaou A."/>
            <person name="Perera O.P."/>
            <person name="Rane R.V."/>
            <person name="Richards S."/>
            <person name="Tay W.T."/>
            <person name="Walsh T.K."/>
            <person name="Anderson A."/>
            <person name="Anderson C.J."/>
            <person name="Asgari S."/>
            <person name="Board P.G."/>
            <person name="Bretschneider A."/>
            <person name="Campbell P.M."/>
            <person name="Chertemps T."/>
            <person name="Christeller J.T."/>
            <person name="Coppin C.W."/>
            <person name="Downes S.J."/>
            <person name="Duan G."/>
            <person name="Farnsworth C.A."/>
            <person name="Good R.T."/>
            <person name="Han L.B."/>
            <person name="Han Y.C."/>
            <person name="Hatje K."/>
            <person name="Horne I."/>
            <person name="Huang Y.P."/>
            <person name="Hughes D.S."/>
            <person name="Jacquin-Joly E."/>
            <person name="James W."/>
            <person name="Jhangiani S."/>
            <person name="Kollmar M."/>
            <person name="Kuwar S.S."/>
            <person name="Li S."/>
            <person name="Liu N.Y."/>
            <person name="Maibeche M.T."/>
            <person name="Miller J.R."/>
            <person name="Montagne N."/>
            <person name="Perry T."/>
            <person name="Qu J."/>
            <person name="Song S.V."/>
            <person name="Sutton G.G."/>
            <person name="Vogel H."/>
            <person name="Walenz B.P."/>
            <person name="Xu W."/>
            <person name="Zhang H.J."/>
            <person name="Zou Z."/>
            <person name="Batterham P."/>
            <person name="Edwards O.R."/>
            <person name="Feyereisen R."/>
            <person name="Gibbs R.A."/>
            <person name="Heckel D.G."/>
            <person name="McGrath A."/>
            <person name="Robin C."/>
            <person name="Scherer S.E."/>
            <person name="Worley K.C."/>
            <person name="Wu Y.D."/>
        </authorList>
    </citation>
    <scope>NUCLEOTIDE SEQUENCE [LARGE SCALE GENOMIC DNA]</scope>
    <source>
        <strain evidence="1">Harm_GR_Male_#8</strain>
        <tissue evidence="1">Whole organism</tissue>
    </source>
</reference>
<accession>A0A2W1B8I5</accession>
<dbReference type="EMBL" id="KZ150559">
    <property type="protein sequence ID" value="PZC70534.1"/>
    <property type="molecule type" value="Genomic_DNA"/>
</dbReference>
<sequence length="85" mass="9297">MSKTKETVNLKAANVEACRICLATDTKLHSLQSTYLATSSEVFALLEAVVGYHLYSMHGERIGVEVSGEGRDFKKGFEMCPAGRI</sequence>
<organism evidence="1 2">
    <name type="scientific">Helicoverpa armigera</name>
    <name type="common">Cotton bollworm</name>
    <name type="synonym">Heliothis armigera</name>
    <dbReference type="NCBI Taxonomy" id="29058"/>
    <lineage>
        <taxon>Eukaryota</taxon>
        <taxon>Metazoa</taxon>
        <taxon>Ecdysozoa</taxon>
        <taxon>Arthropoda</taxon>
        <taxon>Hexapoda</taxon>
        <taxon>Insecta</taxon>
        <taxon>Pterygota</taxon>
        <taxon>Neoptera</taxon>
        <taxon>Endopterygota</taxon>
        <taxon>Lepidoptera</taxon>
        <taxon>Glossata</taxon>
        <taxon>Ditrysia</taxon>
        <taxon>Noctuoidea</taxon>
        <taxon>Noctuidae</taxon>
        <taxon>Heliothinae</taxon>
        <taxon>Helicoverpa</taxon>
    </lineage>
</organism>
<dbReference type="Proteomes" id="UP000249218">
    <property type="component" value="Unassembled WGS sequence"/>
</dbReference>
<evidence type="ECO:0000313" key="2">
    <source>
        <dbReference type="Proteomes" id="UP000249218"/>
    </source>
</evidence>
<name>A0A2W1B8I5_HELAM</name>
<feature type="non-terminal residue" evidence="1">
    <location>
        <position position="85"/>
    </location>
</feature>